<evidence type="ECO:0008006" key="3">
    <source>
        <dbReference type="Google" id="ProtNLM"/>
    </source>
</evidence>
<dbReference type="EMBL" id="AP028921">
    <property type="protein sequence ID" value="BET02081.1"/>
    <property type="molecule type" value="Genomic_DNA"/>
</dbReference>
<name>A0ABN7BCI3_9HEMI</name>
<gene>
    <name evidence="1" type="ORF">NTJ_14899</name>
</gene>
<sequence length="70" mass="8053">MPSAPVSAKLIPREEEIIRRLFRALRRGIRELLGEMSASRRRSVCDRLLSIMDQLELLLMGPNQLPQRAP</sequence>
<organism evidence="1 2">
    <name type="scientific">Nesidiocoris tenuis</name>
    <dbReference type="NCBI Taxonomy" id="355587"/>
    <lineage>
        <taxon>Eukaryota</taxon>
        <taxon>Metazoa</taxon>
        <taxon>Ecdysozoa</taxon>
        <taxon>Arthropoda</taxon>
        <taxon>Hexapoda</taxon>
        <taxon>Insecta</taxon>
        <taxon>Pterygota</taxon>
        <taxon>Neoptera</taxon>
        <taxon>Paraneoptera</taxon>
        <taxon>Hemiptera</taxon>
        <taxon>Heteroptera</taxon>
        <taxon>Panheteroptera</taxon>
        <taxon>Cimicomorpha</taxon>
        <taxon>Miridae</taxon>
        <taxon>Dicyphina</taxon>
        <taxon>Nesidiocoris</taxon>
    </lineage>
</organism>
<evidence type="ECO:0000313" key="2">
    <source>
        <dbReference type="Proteomes" id="UP001307889"/>
    </source>
</evidence>
<proteinExistence type="predicted"/>
<keyword evidence="2" id="KW-1185">Reference proteome</keyword>
<evidence type="ECO:0000313" key="1">
    <source>
        <dbReference type="EMBL" id="BET02081.1"/>
    </source>
</evidence>
<dbReference type="Proteomes" id="UP001307889">
    <property type="component" value="Chromosome 13"/>
</dbReference>
<protein>
    <recommendedName>
        <fullName evidence="3">BHLH domain-containing protein</fullName>
    </recommendedName>
</protein>
<reference evidence="1 2" key="1">
    <citation type="submission" date="2023-09" db="EMBL/GenBank/DDBJ databases">
        <title>Nesidiocoris tenuis whole genome shotgun sequence.</title>
        <authorList>
            <person name="Shibata T."/>
            <person name="Shimoda M."/>
            <person name="Kobayashi T."/>
            <person name="Uehara T."/>
        </authorList>
    </citation>
    <scope>NUCLEOTIDE SEQUENCE [LARGE SCALE GENOMIC DNA]</scope>
    <source>
        <strain evidence="1 2">Japan</strain>
    </source>
</reference>
<accession>A0ABN7BCI3</accession>